<dbReference type="PROSITE" id="PS51873">
    <property type="entry name" value="TRIAD"/>
    <property type="match status" value="1"/>
</dbReference>
<evidence type="ECO:0000256" key="4">
    <source>
        <dbReference type="ARBA" id="ARBA00022723"/>
    </source>
</evidence>
<dbReference type="STRING" id="983964.A0A2T4AUZ6"/>
<feature type="compositionally biased region" description="Polar residues" evidence="9">
    <location>
        <begin position="633"/>
        <end position="645"/>
    </location>
</feature>
<dbReference type="AlphaFoldDB" id="A0A2T4AUZ6"/>
<evidence type="ECO:0000256" key="1">
    <source>
        <dbReference type="ARBA" id="ARBA00001798"/>
    </source>
</evidence>
<feature type="compositionally biased region" description="Basic and acidic residues" evidence="9">
    <location>
        <begin position="796"/>
        <end position="810"/>
    </location>
</feature>
<feature type="compositionally biased region" description="Basic and acidic residues" evidence="9">
    <location>
        <begin position="209"/>
        <end position="222"/>
    </location>
</feature>
<dbReference type="GO" id="GO:0008270">
    <property type="term" value="F:zinc ion binding"/>
    <property type="evidence" value="ECO:0007669"/>
    <property type="project" value="UniProtKB-KW"/>
</dbReference>
<dbReference type="Gene3D" id="1.20.120.1750">
    <property type="match status" value="1"/>
</dbReference>
<feature type="compositionally biased region" description="Low complexity" evidence="9">
    <location>
        <begin position="361"/>
        <end position="380"/>
    </location>
</feature>
<organism evidence="11 12">
    <name type="scientific">Trichoderma harzianum CBS 226.95</name>
    <dbReference type="NCBI Taxonomy" id="983964"/>
    <lineage>
        <taxon>Eukaryota</taxon>
        <taxon>Fungi</taxon>
        <taxon>Dikarya</taxon>
        <taxon>Ascomycota</taxon>
        <taxon>Pezizomycotina</taxon>
        <taxon>Sordariomycetes</taxon>
        <taxon>Hypocreomycetidae</taxon>
        <taxon>Hypocreales</taxon>
        <taxon>Hypocreaceae</taxon>
        <taxon>Trichoderma</taxon>
    </lineage>
</organism>
<feature type="compositionally biased region" description="Basic and acidic residues" evidence="9">
    <location>
        <begin position="685"/>
        <end position="724"/>
    </location>
</feature>
<feature type="compositionally biased region" description="Polar residues" evidence="9">
    <location>
        <begin position="327"/>
        <end position="343"/>
    </location>
</feature>
<feature type="region of interest" description="Disordered" evidence="9">
    <location>
        <begin position="1"/>
        <end position="84"/>
    </location>
</feature>
<keyword evidence="8" id="KW-0862">Zinc</keyword>
<evidence type="ECO:0000256" key="7">
    <source>
        <dbReference type="ARBA" id="ARBA00022786"/>
    </source>
</evidence>
<dbReference type="InterPro" id="IPR031127">
    <property type="entry name" value="E3_UB_ligase_RBR"/>
</dbReference>
<keyword evidence="4" id="KW-0479">Metal-binding</keyword>
<evidence type="ECO:0000256" key="9">
    <source>
        <dbReference type="SAM" id="MobiDB-lite"/>
    </source>
</evidence>
<accession>A0A2T4AUZ6</accession>
<evidence type="ECO:0000256" key="8">
    <source>
        <dbReference type="ARBA" id="ARBA00022833"/>
    </source>
</evidence>
<keyword evidence="12" id="KW-1185">Reference proteome</keyword>
<evidence type="ECO:0000256" key="5">
    <source>
        <dbReference type="ARBA" id="ARBA00022737"/>
    </source>
</evidence>
<dbReference type="InterPro" id="IPR013083">
    <property type="entry name" value="Znf_RING/FYVE/PHD"/>
</dbReference>
<feature type="region of interest" description="Disordered" evidence="9">
    <location>
        <begin position="903"/>
        <end position="938"/>
    </location>
</feature>
<keyword evidence="5" id="KW-0677">Repeat</keyword>
<dbReference type="InterPro" id="IPR017907">
    <property type="entry name" value="Znf_RING_CS"/>
</dbReference>
<reference evidence="11 12" key="1">
    <citation type="submission" date="2016-07" db="EMBL/GenBank/DDBJ databases">
        <title>Multiple horizontal gene transfer events from other fungi enriched the ability of initially mycotrophic Trichoderma (Ascomycota) to feed on dead plant biomass.</title>
        <authorList>
            <consortium name="DOE Joint Genome Institute"/>
            <person name="Aerts A."/>
            <person name="Atanasova L."/>
            <person name="Chenthamara K."/>
            <person name="Zhang J."/>
            <person name="Grujic M."/>
            <person name="Henrissat B."/>
            <person name="Kuo A."/>
            <person name="Salamov A."/>
            <person name="Lipzen A."/>
            <person name="Labutti K."/>
            <person name="Barry K."/>
            <person name="Miao Y."/>
            <person name="Rahimi M.J."/>
            <person name="Shen Q."/>
            <person name="Grigoriev I.V."/>
            <person name="Kubicek C.P."/>
            <person name="Druzhinina I.S."/>
        </authorList>
    </citation>
    <scope>NUCLEOTIDE SEQUENCE [LARGE SCALE GENOMIC DNA]</scope>
    <source>
        <strain evidence="11 12">CBS 226.95</strain>
    </source>
</reference>
<dbReference type="RefSeq" id="XP_024780538.1">
    <property type="nucleotide sequence ID" value="XM_024916707.1"/>
</dbReference>
<dbReference type="GO" id="GO:0061630">
    <property type="term" value="F:ubiquitin protein ligase activity"/>
    <property type="evidence" value="ECO:0007669"/>
    <property type="project" value="UniProtKB-EC"/>
</dbReference>
<dbReference type="GeneID" id="36625276"/>
<evidence type="ECO:0000256" key="6">
    <source>
        <dbReference type="ARBA" id="ARBA00022771"/>
    </source>
</evidence>
<feature type="region of interest" description="Disordered" evidence="9">
    <location>
        <begin position="96"/>
        <end position="388"/>
    </location>
</feature>
<evidence type="ECO:0000313" key="12">
    <source>
        <dbReference type="Proteomes" id="UP000241690"/>
    </source>
</evidence>
<evidence type="ECO:0000256" key="3">
    <source>
        <dbReference type="ARBA" id="ARBA00022679"/>
    </source>
</evidence>
<dbReference type="EMBL" id="KZ679675">
    <property type="protein sequence ID" value="PTB60861.1"/>
    <property type="molecule type" value="Genomic_DNA"/>
</dbReference>
<dbReference type="CDD" id="cd22584">
    <property type="entry name" value="Rcat_RBR_unk"/>
    <property type="match status" value="1"/>
</dbReference>
<evidence type="ECO:0000259" key="10">
    <source>
        <dbReference type="PROSITE" id="PS51873"/>
    </source>
</evidence>
<feature type="compositionally biased region" description="Acidic residues" evidence="9">
    <location>
        <begin position="182"/>
        <end position="196"/>
    </location>
</feature>
<dbReference type="Proteomes" id="UP000241690">
    <property type="component" value="Unassembled WGS sequence"/>
</dbReference>
<feature type="compositionally biased region" description="Polar residues" evidence="9">
    <location>
        <begin position="291"/>
        <end position="306"/>
    </location>
</feature>
<feature type="compositionally biased region" description="Polar residues" evidence="9">
    <location>
        <begin position="168"/>
        <end position="179"/>
    </location>
</feature>
<dbReference type="SUPFAM" id="SSF57850">
    <property type="entry name" value="RING/U-box"/>
    <property type="match status" value="3"/>
</dbReference>
<proteinExistence type="predicted"/>
<keyword evidence="3" id="KW-0808">Transferase</keyword>
<feature type="region of interest" description="Disordered" evidence="9">
    <location>
        <begin position="781"/>
        <end position="825"/>
    </location>
</feature>
<name>A0A2T4AUZ6_TRIHA</name>
<feature type="compositionally biased region" description="Acidic residues" evidence="9">
    <location>
        <begin position="675"/>
        <end position="684"/>
    </location>
</feature>
<gene>
    <name evidence="11" type="ORF">M431DRAFT_489646</name>
</gene>
<dbReference type="InterPro" id="IPR044066">
    <property type="entry name" value="TRIAD_supradom"/>
</dbReference>
<evidence type="ECO:0000313" key="11">
    <source>
        <dbReference type="EMBL" id="PTB60861.1"/>
    </source>
</evidence>
<feature type="region of interest" description="Disordered" evidence="9">
    <location>
        <begin position="667"/>
        <end position="751"/>
    </location>
</feature>
<feature type="region of interest" description="Disordered" evidence="9">
    <location>
        <begin position="620"/>
        <end position="650"/>
    </location>
</feature>
<dbReference type="GO" id="GO:0016567">
    <property type="term" value="P:protein ubiquitination"/>
    <property type="evidence" value="ECO:0007669"/>
    <property type="project" value="InterPro"/>
</dbReference>
<dbReference type="EC" id="2.3.2.31" evidence="2"/>
<evidence type="ECO:0000256" key="2">
    <source>
        <dbReference type="ARBA" id="ARBA00012251"/>
    </source>
</evidence>
<dbReference type="Pfam" id="PF01485">
    <property type="entry name" value="IBR"/>
    <property type="match status" value="2"/>
</dbReference>
<keyword evidence="7" id="KW-0833">Ubl conjugation pathway</keyword>
<dbReference type="Gene3D" id="3.30.40.10">
    <property type="entry name" value="Zinc/RING finger domain, C3HC4 (zinc finger)"/>
    <property type="match status" value="1"/>
</dbReference>
<feature type="domain" description="RING-type" evidence="10">
    <location>
        <begin position="396"/>
        <end position="596"/>
    </location>
</feature>
<sequence>MRLESSRDPGAATVRSGRRKLRPGEPSDWNQKANDAAPQPHTRGTVQIQRRLDLGTAPSLPQLTMRRRESNNSKAIDAAATPTVPATAADAVAAAAAAANGGRSKIPPWQPGLARAASDAYRRPKGTLMDSYDGEDESANEQPSRRTRRNSSPPNQPRRRLMHGVYSEPSTHRSASVSSYGGDEDDDHGLEVEEIPPDGSSRHSRQHLSSRDEYLDSSSDRNRYRKRFTPRRYYSDDERDSDPPLSASDVPSTSHTRESSRVRERSESAHKAQRYQLTHVIEGSRPPVASRKSSNNKLTRRATSTGRDGVGYRSAESAYEDRDPRRSLNTMRSVRSLNGSTSGPARILGNIFGNAASGPISRPVSRPASRPASRSRPSSPDKFFKLEKQSKMEKRKGVECVICMEDTPSSKGADLKCGHRMCNACMKRNFEMSIHDPQHMPPRCCTKSHIPLKHVDKLFDNAFKMTWNRKFAEYSTGNRVYCPSKRCGEWIKPTSFYRGEDGRRVARCGRCKTKVCPKCSGKWHNSTECPRDEETNRFLDQAKEEGWKRCYKCKSMVELKEGCNHMTCRCGAEFCMICGTKWKGCSCPWFNYENGTNPWENNQVQDLNIPTEDLRKILRANRPNSMEELRSYSRPTSSMPATRSKPQPYDEEMHLRRLQEQRDAGFARRLQVSDEHDDEQEDDRDYDRDYDRDRDRDRNRDRDRKRDRNRGRDRDWERERERENPFAPITPEEDEDEMDFGLSGSKHHQMEDYRRTSLPTLPTAASAAQPPAPYNSYVSGVNRARGPQRSGSMEQRLADRLSENRPERRSRGPSPPAPAPAMRPHVLHPRDATIGHAPDMGIGMALGAMGRGSAPPPSAYAPVPAMPSPGLMRPNPFAGDAYYDNAYTTTPRSVHDPYYYGMETAETELPSPRRRSRRSGEERERPKSSTLAGLTGYGRGAHRVSEWRSFVEPGFPDE</sequence>
<dbReference type="PROSITE" id="PS00518">
    <property type="entry name" value="ZF_RING_1"/>
    <property type="match status" value="1"/>
</dbReference>
<keyword evidence="6" id="KW-0863">Zinc-finger</keyword>
<dbReference type="InterPro" id="IPR002867">
    <property type="entry name" value="IBR_dom"/>
</dbReference>
<dbReference type="PANTHER" id="PTHR11685">
    <property type="entry name" value="RBR FAMILY RING FINGER AND IBR DOMAIN-CONTAINING"/>
    <property type="match status" value="1"/>
</dbReference>
<dbReference type="CDD" id="cd20335">
    <property type="entry name" value="BRcat_RBR"/>
    <property type="match status" value="1"/>
</dbReference>
<feature type="compositionally biased region" description="Basic and acidic residues" evidence="9">
    <location>
        <begin position="255"/>
        <end position="270"/>
    </location>
</feature>
<comment type="catalytic activity">
    <reaction evidence="1">
        <text>[E2 ubiquitin-conjugating enzyme]-S-ubiquitinyl-L-cysteine + [acceptor protein]-L-lysine = [E2 ubiquitin-conjugating enzyme]-L-cysteine + [acceptor protein]-N(6)-ubiquitinyl-L-lysine.</text>
        <dbReference type="EC" id="2.3.2.31"/>
    </reaction>
</comment>
<protein>
    <recommendedName>
        <fullName evidence="2">RBR-type E3 ubiquitin transferase</fullName>
        <ecNumber evidence="2">2.3.2.31</ecNumber>
    </recommendedName>
</protein>
<feature type="compositionally biased region" description="Basic and acidic residues" evidence="9">
    <location>
        <begin position="918"/>
        <end position="927"/>
    </location>
</feature>